<dbReference type="STRING" id="499555.BJL86_0807"/>
<evidence type="ECO:0000256" key="6">
    <source>
        <dbReference type="ARBA" id="ARBA00023239"/>
    </source>
</evidence>
<dbReference type="CDD" id="cd06558">
    <property type="entry name" value="crotonase-like"/>
    <property type="match status" value="1"/>
</dbReference>
<protein>
    <recommendedName>
        <fullName evidence="9">Probable enoyl-CoA hydratase echA8</fullName>
        <ecNumber evidence="3">4.2.1.17</ecNumber>
    </recommendedName>
</protein>
<keyword evidence="12" id="KW-1185">Reference proteome</keyword>
<evidence type="ECO:0000256" key="4">
    <source>
        <dbReference type="ARBA" id="ARBA00022832"/>
    </source>
</evidence>
<evidence type="ECO:0000256" key="8">
    <source>
        <dbReference type="ARBA" id="ARBA00023717"/>
    </source>
</evidence>
<dbReference type="AlphaFoldDB" id="A0A173LJ01"/>
<dbReference type="Pfam" id="PF00378">
    <property type="entry name" value="ECH_1"/>
    <property type="match status" value="1"/>
</dbReference>
<evidence type="ECO:0000256" key="7">
    <source>
        <dbReference type="ARBA" id="ARBA00023709"/>
    </source>
</evidence>
<dbReference type="Proteomes" id="UP000186104">
    <property type="component" value="Chromosome"/>
</dbReference>
<dbReference type="OrthoDB" id="8452484at2"/>
<dbReference type="Gene3D" id="1.10.12.10">
    <property type="entry name" value="Lyase 2-enoyl-coa Hydratase, Chain A, domain 2"/>
    <property type="match status" value="1"/>
</dbReference>
<dbReference type="PROSITE" id="PS00166">
    <property type="entry name" value="ENOYL_COA_HYDRATASE"/>
    <property type="match status" value="1"/>
</dbReference>
<comment type="similarity">
    <text evidence="2 10">Belongs to the enoyl-CoA hydratase/isomerase family.</text>
</comment>
<dbReference type="EC" id="4.2.1.17" evidence="3"/>
<evidence type="ECO:0000256" key="3">
    <source>
        <dbReference type="ARBA" id="ARBA00012076"/>
    </source>
</evidence>
<accession>A0A173LJ01</accession>
<dbReference type="KEGG" id="dtm:BJL86_0807"/>
<proteinExistence type="inferred from homology"/>
<dbReference type="FunFam" id="1.10.12.10:FF:000001">
    <property type="entry name" value="Probable enoyl-CoA hydratase, mitochondrial"/>
    <property type="match status" value="1"/>
</dbReference>
<evidence type="ECO:0000256" key="2">
    <source>
        <dbReference type="ARBA" id="ARBA00005254"/>
    </source>
</evidence>
<dbReference type="InterPro" id="IPR014748">
    <property type="entry name" value="Enoyl-CoA_hydra_C"/>
</dbReference>
<dbReference type="InterPro" id="IPR018376">
    <property type="entry name" value="Enoyl-CoA_hyd/isom_CS"/>
</dbReference>
<dbReference type="EMBL" id="CP015961">
    <property type="protein sequence ID" value="ANI91604.1"/>
    <property type="molecule type" value="Genomic_DNA"/>
</dbReference>
<comment type="function">
    <text evidence="1">Could possibly oxidize fatty acids using specific components.</text>
</comment>
<comment type="catalytic activity">
    <reaction evidence="7">
        <text>a (3S)-3-hydroxyacyl-CoA = a (2E)-enoyl-CoA + H2O</text>
        <dbReference type="Rhea" id="RHEA:16105"/>
        <dbReference type="ChEBI" id="CHEBI:15377"/>
        <dbReference type="ChEBI" id="CHEBI:57318"/>
        <dbReference type="ChEBI" id="CHEBI:58856"/>
        <dbReference type="EC" id="4.2.1.17"/>
    </reaction>
</comment>
<evidence type="ECO:0000313" key="11">
    <source>
        <dbReference type="EMBL" id="ANI91604.1"/>
    </source>
</evidence>
<keyword evidence="4" id="KW-0276">Fatty acid metabolism</keyword>
<dbReference type="SUPFAM" id="SSF52096">
    <property type="entry name" value="ClpP/crotonase"/>
    <property type="match status" value="1"/>
</dbReference>
<dbReference type="GO" id="GO:0006635">
    <property type="term" value="P:fatty acid beta-oxidation"/>
    <property type="evidence" value="ECO:0007669"/>
    <property type="project" value="TreeGrafter"/>
</dbReference>
<gene>
    <name evidence="11" type="ORF">BJL86_0807</name>
</gene>
<keyword evidence="5" id="KW-0443">Lipid metabolism</keyword>
<dbReference type="PANTHER" id="PTHR11941:SF54">
    <property type="entry name" value="ENOYL-COA HYDRATASE, MITOCHONDRIAL"/>
    <property type="match status" value="1"/>
</dbReference>
<evidence type="ECO:0000256" key="10">
    <source>
        <dbReference type="RuleBase" id="RU003707"/>
    </source>
</evidence>
<dbReference type="InterPro" id="IPR001753">
    <property type="entry name" value="Enoyl-CoA_hydra/iso"/>
</dbReference>
<comment type="catalytic activity">
    <reaction evidence="8">
        <text>a 4-saturated-(3S)-3-hydroxyacyl-CoA = a (3E)-enoyl-CoA + H2O</text>
        <dbReference type="Rhea" id="RHEA:20724"/>
        <dbReference type="ChEBI" id="CHEBI:15377"/>
        <dbReference type="ChEBI" id="CHEBI:58521"/>
        <dbReference type="ChEBI" id="CHEBI:137480"/>
        <dbReference type="EC" id="4.2.1.17"/>
    </reaction>
</comment>
<evidence type="ECO:0000256" key="9">
    <source>
        <dbReference type="ARBA" id="ARBA00068643"/>
    </source>
</evidence>
<keyword evidence="6" id="KW-0456">Lyase</keyword>
<evidence type="ECO:0000313" key="12">
    <source>
        <dbReference type="Proteomes" id="UP000186104"/>
    </source>
</evidence>
<dbReference type="InterPro" id="IPR029045">
    <property type="entry name" value="ClpP/crotonase-like_dom_sf"/>
</dbReference>
<sequence>MSNSAQERTFETILVEVNGRVATVTINRPDKLNALNTTVQREMAEAVEALDVDPGIGAIIVTGSKKAFAAGADIAEMAELEYPGTFTEDFMGNWSRLTRARTPLIAAVSGYALGGGCEVAMMCDIIIAADNAKFGQPEINLGVIPGMGGSQRLTRAVGQYKAMDMILTGRTIGAEEAERAGLVSRIVPTDDLLAEATKVAETIASKSKYSAMVAKRVTARALQTTLAEGLEYEQANFYAMFGTPDHKEGMTAFNEKREPKWDR</sequence>
<dbReference type="FunFam" id="3.90.226.10:FF:000019">
    <property type="entry name" value="Enoyl-CoA hydratase, mitochondrial"/>
    <property type="match status" value="1"/>
</dbReference>
<name>A0A173LJ01_9ACTN</name>
<evidence type="ECO:0000256" key="5">
    <source>
        <dbReference type="ARBA" id="ARBA00023098"/>
    </source>
</evidence>
<dbReference type="Gene3D" id="3.90.226.10">
    <property type="entry name" value="2-enoyl-CoA Hydratase, Chain A, domain 1"/>
    <property type="match status" value="1"/>
</dbReference>
<organism evidence="11 12">
    <name type="scientific">Dietzia timorensis</name>
    <dbReference type="NCBI Taxonomy" id="499555"/>
    <lineage>
        <taxon>Bacteria</taxon>
        <taxon>Bacillati</taxon>
        <taxon>Actinomycetota</taxon>
        <taxon>Actinomycetes</taxon>
        <taxon>Mycobacteriales</taxon>
        <taxon>Dietziaceae</taxon>
        <taxon>Dietzia</taxon>
    </lineage>
</organism>
<reference evidence="11 12" key="1">
    <citation type="submission" date="2016-06" db="EMBL/GenBank/DDBJ databases">
        <title>Complete genome sequence of a saline-alkali tolerant type strain Dietzia timorensis ID05-A0528T.</title>
        <authorList>
            <person name="Wu X."/>
        </authorList>
    </citation>
    <scope>NUCLEOTIDE SEQUENCE [LARGE SCALE GENOMIC DNA]</scope>
    <source>
        <strain evidence="11 12">ID05-A0528</strain>
    </source>
</reference>
<dbReference type="RefSeq" id="WP_067476549.1">
    <property type="nucleotide sequence ID" value="NZ_CP015961.1"/>
</dbReference>
<evidence type="ECO:0000256" key="1">
    <source>
        <dbReference type="ARBA" id="ARBA00002994"/>
    </source>
</evidence>
<dbReference type="GO" id="GO:0004300">
    <property type="term" value="F:enoyl-CoA hydratase activity"/>
    <property type="evidence" value="ECO:0007669"/>
    <property type="project" value="UniProtKB-EC"/>
</dbReference>
<dbReference type="PANTHER" id="PTHR11941">
    <property type="entry name" value="ENOYL-COA HYDRATASE-RELATED"/>
    <property type="match status" value="1"/>
</dbReference>